<feature type="domain" description="Oxo-4-hydroxy-4-carboxy-5-ureidoimidazoline decarboxylase" evidence="8">
    <location>
        <begin position="113"/>
        <end position="263"/>
    </location>
</feature>
<evidence type="ECO:0000256" key="1">
    <source>
        <dbReference type="ARBA" id="ARBA00001163"/>
    </source>
</evidence>
<feature type="compositionally biased region" description="Low complexity" evidence="7">
    <location>
        <begin position="11"/>
        <end position="33"/>
    </location>
</feature>
<dbReference type="SUPFAM" id="SSF158694">
    <property type="entry name" value="UraD-Like"/>
    <property type="match status" value="1"/>
</dbReference>
<dbReference type="AlphaFoldDB" id="A0A838ACZ7"/>
<accession>A0A838ACZ7</accession>
<evidence type="ECO:0000256" key="6">
    <source>
        <dbReference type="ARBA" id="ARBA00023239"/>
    </source>
</evidence>
<dbReference type="PANTHER" id="PTHR43466">
    <property type="entry name" value="2-OXO-4-HYDROXY-4-CARBOXY-5-UREIDOIMIDAZOLINE DECARBOXYLASE-RELATED"/>
    <property type="match status" value="1"/>
</dbReference>
<comment type="caution">
    <text evidence="9">The sequence shown here is derived from an EMBL/GenBank/DDBJ whole genome shotgun (WGS) entry which is preliminary data.</text>
</comment>
<dbReference type="EMBL" id="JACCKD010000006">
    <property type="protein sequence ID" value="MBA0127110.1"/>
    <property type="molecule type" value="Genomic_DNA"/>
</dbReference>
<proteinExistence type="predicted"/>
<dbReference type="InterPro" id="IPR018020">
    <property type="entry name" value="OHCU_decarboxylase"/>
</dbReference>
<dbReference type="GO" id="GO:0019628">
    <property type="term" value="P:urate catabolic process"/>
    <property type="evidence" value="ECO:0007669"/>
    <property type="project" value="TreeGrafter"/>
</dbReference>
<sequence length="267" mass="28412">MTEWNSRSNERSSPATGSRRSSVSSSSSRSFTSLPRVDGSIGGNAGSNADRAAPRASDDPPRRCCPPAVLFVFCAPGHTRGSGCSLTSSDEYDGGGQPTVHTGTTITTLSQLNEAPVGEATEHLLAACHSRRWADRVVAGRPYRDAEQLADTASGLIGELDWADIAEALSAHPRIGDRVSGSTSSAQWSRAEQSGVADESRAALIDANRRYEETFGHVFLIRASGRDSAQILAELERRLGNDVAAEREEVRGQLAEITAGRLRGEFA</sequence>
<dbReference type="GO" id="GO:0051997">
    <property type="term" value="F:2-oxo-4-hydroxy-4-carboxy-5-ureidoimidazoline decarboxylase activity"/>
    <property type="evidence" value="ECO:0007669"/>
    <property type="project" value="UniProtKB-EC"/>
</dbReference>
<keyword evidence="6 9" id="KW-0456">Lyase</keyword>
<protein>
    <recommendedName>
        <fullName evidence="3">2-oxo-4-hydroxy-4-carboxy-5-ureidoimidazoline decarboxylase</fullName>
        <ecNumber evidence="3">4.1.1.97</ecNumber>
    </recommendedName>
</protein>
<dbReference type="NCBIfam" id="TIGR03180">
    <property type="entry name" value="UraD_2"/>
    <property type="match status" value="1"/>
</dbReference>
<comment type="catalytic activity">
    <reaction evidence="1">
        <text>5-hydroxy-2-oxo-4-ureido-2,5-dihydro-1H-imidazole-5-carboxylate + H(+) = (S)-allantoin + CO2</text>
        <dbReference type="Rhea" id="RHEA:26301"/>
        <dbReference type="ChEBI" id="CHEBI:15378"/>
        <dbReference type="ChEBI" id="CHEBI:15678"/>
        <dbReference type="ChEBI" id="CHEBI:16526"/>
        <dbReference type="ChEBI" id="CHEBI:58639"/>
        <dbReference type="EC" id="4.1.1.97"/>
    </reaction>
</comment>
<dbReference type="Pfam" id="PF09349">
    <property type="entry name" value="OHCU_decarbox"/>
    <property type="match status" value="1"/>
</dbReference>
<gene>
    <name evidence="9" type="primary">uraD</name>
    <name evidence="9" type="ORF">H0B56_16290</name>
</gene>
<keyword evidence="10" id="KW-1185">Reference proteome</keyword>
<evidence type="ECO:0000256" key="3">
    <source>
        <dbReference type="ARBA" id="ARBA00012257"/>
    </source>
</evidence>
<dbReference type="InterPro" id="IPR017595">
    <property type="entry name" value="OHCU_decarboxylase-2"/>
</dbReference>
<feature type="region of interest" description="Disordered" evidence="7">
    <location>
        <begin position="1"/>
        <end position="61"/>
    </location>
</feature>
<dbReference type="Proteomes" id="UP000582974">
    <property type="component" value="Unassembled WGS sequence"/>
</dbReference>
<dbReference type="NCBIfam" id="NF010372">
    <property type="entry name" value="PRK13798.1"/>
    <property type="match status" value="1"/>
</dbReference>
<keyword evidence="5" id="KW-0210">Decarboxylase</keyword>
<dbReference type="EC" id="4.1.1.97" evidence="3"/>
<evidence type="ECO:0000256" key="5">
    <source>
        <dbReference type="ARBA" id="ARBA00022793"/>
    </source>
</evidence>
<dbReference type="GO" id="GO:0006144">
    <property type="term" value="P:purine nucleobase metabolic process"/>
    <property type="evidence" value="ECO:0007669"/>
    <property type="project" value="UniProtKB-KW"/>
</dbReference>
<organism evidence="9 10">
    <name type="scientific">Haloechinothrix aidingensis</name>
    <dbReference type="NCBI Taxonomy" id="2752311"/>
    <lineage>
        <taxon>Bacteria</taxon>
        <taxon>Bacillati</taxon>
        <taxon>Actinomycetota</taxon>
        <taxon>Actinomycetes</taxon>
        <taxon>Pseudonocardiales</taxon>
        <taxon>Pseudonocardiaceae</taxon>
        <taxon>Haloechinothrix</taxon>
    </lineage>
</organism>
<evidence type="ECO:0000313" key="9">
    <source>
        <dbReference type="EMBL" id="MBA0127110.1"/>
    </source>
</evidence>
<reference evidence="9 10" key="1">
    <citation type="submission" date="2020-07" db="EMBL/GenBank/DDBJ databases">
        <title>Genome of Haloechinothrix sp.</title>
        <authorList>
            <person name="Tang S.-K."/>
            <person name="Yang L."/>
            <person name="Zhu W.-Y."/>
        </authorList>
    </citation>
    <scope>NUCLEOTIDE SEQUENCE [LARGE SCALE GENOMIC DNA]</scope>
    <source>
        <strain evidence="9 10">YIM 98757</strain>
    </source>
</reference>
<dbReference type="Gene3D" id="1.10.3330.10">
    <property type="entry name" value="Oxo-4-hydroxy-4-carboxy-5-ureidoimidazoline decarboxylase"/>
    <property type="match status" value="1"/>
</dbReference>
<evidence type="ECO:0000259" key="8">
    <source>
        <dbReference type="Pfam" id="PF09349"/>
    </source>
</evidence>
<feature type="compositionally biased region" description="Basic and acidic residues" evidence="7">
    <location>
        <begin position="52"/>
        <end position="61"/>
    </location>
</feature>
<comment type="pathway">
    <text evidence="2">Purine metabolism; urate degradation; (S)-allantoin from urate: step 3/3.</text>
</comment>
<dbReference type="InterPro" id="IPR036778">
    <property type="entry name" value="OHCU_decarboxylase_sf"/>
</dbReference>
<keyword evidence="4" id="KW-0659">Purine metabolism</keyword>
<evidence type="ECO:0000313" key="10">
    <source>
        <dbReference type="Proteomes" id="UP000582974"/>
    </source>
</evidence>
<dbReference type="PANTHER" id="PTHR43466:SF1">
    <property type="entry name" value="2-OXO-4-HYDROXY-4-CARBOXY-5-UREIDOIMIDAZOLINE DECARBOXYLASE-RELATED"/>
    <property type="match status" value="1"/>
</dbReference>
<evidence type="ECO:0000256" key="4">
    <source>
        <dbReference type="ARBA" id="ARBA00022631"/>
    </source>
</evidence>
<evidence type="ECO:0000256" key="7">
    <source>
        <dbReference type="SAM" id="MobiDB-lite"/>
    </source>
</evidence>
<name>A0A838ACZ7_9PSEU</name>
<evidence type="ECO:0000256" key="2">
    <source>
        <dbReference type="ARBA" id="ARBA00004754"/>
    </source>
</evidence>